<dbReference type="EMBL" id="CAJVQA010055581">
    <property type="protein sequence ID" value="CAG8825256.1"/>
    <property type="molecule type" value="Genomic_DNA"/>
</dbReference>
<proteinExistence type="predicted"/>
<name>A0A9N9KF98_9GLOM</name>
<accession>A0A9N9KF98</accession>
<evidence type="ECO:0000313" key="2">
    <source>
        <dbReference type="EMBL" id="CAG8825256.1"/>
    </source>
</evidence>
<evidence type="ECO:0000313" key="3">
    <source>
        <dbReference type="Proteomes" id="UP000789759"/>
    </source>
</evidence>
<dbReference type="GO" id="GO:0004523">
    <property type="term" value="F:RNA-DNA hybrid ribonuclease activity"/>
    <property type="evidence" value="ECO:0007669"/>
    <property type="project" value="InterPro"/>
</dbReference>
<dbReference type="GO" id="GO:0003676">
    <property type="term" value="F:nucleic acid binding"/>
    <property type="evidence" value="ECO:0007669"/>
    <property type="project" value="InterPro"/>
</dbReference>
<evidence type="ECO:0000259" key="1">
    <source>
        <dbReference type="PROSITE" id="PS50879"/>
    </source>
</evidence>
<dbReference type="InterPro" id="IPR036397">
    <property type="entry name" value="RNaseH_sf"/>
</dbReference>
<comment type="caution">
    <text evidence="2">The sequence shown here is derived from an EMBL/GenBank/DDBJ whole genome shotgun (WGS) entry which is preliminary data.</text>
</comment>
<dbReference type="AlphaFoldDB" id="A0A9N9KF98"/>
<protein>
    <submittedName>
        <fullName evidence="2">14164_t:CDS:1</fullName>
    </submittedName>
</protein>
<sequence>LEICKNIENLEIIIDSGCVMGIVTGCDKKCKKHIELKRRLISLIINHKGVVSFIEIKSRSVYGNIQADYLAKRGAYKEFEG</sequence>
<feature type="domain" description="RNase H type-1" evidence="1">
    <location>
        <begin position="1"/>
        <end position="76"/>
    </location>
</feature>
<organism evidence="2 3">
    <name type="scientific">Cetraspora pellucida</name>
    <dbReference type="NCBI Taxonomy" id="1433469"/>
    <lineage>
        <taxon>Eukaryota</taxon>
        <taxon>Fungi</taxon>
        <taxon>Fungi incertae sedis</taxon>
        <taxon>Mucoromycota</taxon>
        <taxon>Glomeromycotina</taxon>
        <taxon>Glomeromycetes</taxon>
        <taxon>Diversisporales</taxon>
        <taxon>Gigasporaceae</taxon>
        <taxon>Cetraspora</taxon>
    </lineage>
</organism>
<dbReference type="InterPro" id="IPR012337">
    <property type="entry name" value="RNaseH-like_sf"/>
</dbReference>
<dbReference type="Proteomes" id="UP000789759">
    <property type="component" value="Unassembled WGS sequence"/>
</dbReference>
<dbReference type="Gene3D" id="3.30.420.10">
    <property type="entry name" value="Ribonuclease H-like superfamily/Ribonuclease H"/>
    <property type="match status" value="1"/>
</dbReference>
<feature type="non-terminal residue" evidence="2">
    <location>
        <position position="1"/>
    </location>
</feature>
<gene>
    <name evidence="2" type="ORF">CPELLU_LOCUS20074</name>
</gene>
<reference evidence="2" key="1">
    <citation type="submission" date="2021-06" db="EMBL/GenBank/DDBJ databases">
        <authorList>
            <person name="Kallberg Y."/>
            <person name="Tangrot J."/>
            <person name="Rosling A."/>
        </authorList>
    </citation>
    <scope>NUCLEOTIDE SEQUENCE</scope>
    <source>
        <strain evidence="2">FL966</strain>
    </source>
</reference>
<dbReference type="SUPFAM" id="SSF53098">
    <property type="entry name" value="Ribonuclease H-like"/>
    <property type="match status" value="1"/>
</dbReference>
<dbReference type="InterPro" id="IPR002156">
    <property type="entry name" value="RNaseH_domain"/>
</dbReference>
<keyword evidence="3" id="KW-1185">Reference proteome</keyword>
<dbReference type="PROSITE" id="PS50879">
    <property type="entry name" value="RNASE_H_1"/>
    <property type="match status" value="1"/>
</dbReference>